<feature type="compositionally biased region" description="Polar residues" evidence="1">
    <location>
        <begin position="106"/>
        <end position="119"/>
    </location>
</feature>
<reference evidence="2 3" key="1">
    <citation type="journal article" date="2024" name="Nat. Commun.">
        <title>Phylogenomics reveals the evolutionary origins of lichenization in chlorophyte algae.</title>
        <authorList>
            <person name="Puginier C."/>
            <person name="Libourel C."/>
            <person name="Otte J."/>
            <person name="Skaloud P."/>
            <person name="Haon M."/>
            <person name="Grisel S."/>
            <person name="Petersen M."/>
            <person name="Berrin J.G."/>
            <person name="Delaux P.M."/>
            <person name="Dal Grande F."/>
            <person name="Keller J."/>
        </authorList>
    </citation>
    <scope>NUCLEOTIDE SEQUENCE [LARGE SCALE GENOMIC DNA]</scope>
    <source>
        <strain evidence="2 3">SAG 2145</strain>
    </source>
</reference>
<feature type="compositionally biased region" description="Low complexity" evidence="1">
    <location>
        <begin position="85"/>
        <end position="105"/>
    </location>
</feature>
<organism evidence="2 3">
    <name type="scientific">Apatococcus lobatus</name>
    <dbReference type="NCBI Taxonomy" id="904363"/>
    <lineage>
        <taxon>Eukaryota</taxon>
        <taxon>Viridiplantae</taxon>
        <taxon>Chlorophyta</taxon>
        <taxon>core chlorophytes</taxon>
        <taxon>Trebouxiophyceae</taxon>
        <taxon>Chlorellales</taxon>
        <taxon>Chlorellaceae</taxon>
        <taxon>Apatococcus</taxon>
    </lineage>
</organism>
<dbReference type="Proteomes" id="UP001438707">
    <property type="component" value="Unassembled WGS sequence"/>
</dbReference>
<protein>
    <submittedName>
        <fullName evidence="2">Uncharacterized protein</fullName>
    </submittedName>
</protein>
<keyword evidence="3" id="KW-1185">Reference proteome</keyword>
<name>A0AAW1SAL7_9CHLO</name>
<dbReference type="EMBL" id="JALJOS010000002">
    <property type="protein sequence ID" value="KAK9843293.1"/>
    <property type="molecule type" value="Genomic_DNA"/>
</dbReference>
<accession>A0AAW1SAL7</accession>
<comment type="caution">
    <text evidence="2">The sequence shown here is derived from an EMBL/GenBank/DDBJ whole genome shotgun (WGS) entry which is preliminary data.</text>
</comment>
<gene>
    <name evidence="2" type="ORF">WJX74_009966</name>
</gene>
<feature type="region of interest" description="Disordered" evidence="1">
    <location>
        <begin position="85"/>
        <end position="128"/>
    </location>
</feature>
<evidence type="ECO:0000313" key="2">
    <source>
        <dbReference type="EMBL" id="KAK9843293.1"/>
    </source>
</evidence>
<evidence type="ECO:0000313" key="3">
    <source>
        <dbReference type="Proteomes" id="UP001438707"/>
    </source>
</evidence>
<proteinExistence type="predicted"/>
<evidence type="ECO:0000256" key="1">
    <source>
        <dbReference type="SAM" id="MobiDB-lite"/>
    </source>
</evidence>
<sequence length="147" mass="15685">MAGSVCGLFEGTLYAVRELVPFSLASLRHLVHVSPKQHTIGAEATRQLNRPFVGPDVQLTAAVLPEDLDTEVSWDTRDCPRLSRSALSASSSSASGLSVMLSGASTPTSDMKSSFSQATPEKPKMFMGRLGSHPIVFEETSSNSDND</sequence>
<dbReference type="AlphaFoldDB" id="A0AAW1SAL7"/>